<feature type="domain" description="Methyltransferase type 11" evidence="1">
    <location>
        <begin position="68"/>
        <end position="156"/>
    </location>
</feature>
<protein>
    <submittedName>
        <fullName evidence="2">Methyltransferase domain-containing protein</fullName>
    </submittedName>
</protein>
<dbReference type="EMBL" id="JBDFRB010000005">
    <property type="protein sequence ID" value="MEN2744450.1"/>
    <property type="molecule type" value="Genomic_DNA"/>
</dbReference>
<dbReference type="GO" id="GO:0032259">
    <property type="term" value="P:methylation"/>
    <property type="evidence" value="ECO:0007669"/>
    <property type="project" value="UniProtKB-KW"/>
</dbReference>
<organism evidence="2 3">
    <name type="scientific">Sinomonas halotolerans</name>
    <dbReference type="NCBI Taxonomy" id="1644133"/>
    <lineage>
        <taxon>Bacteria</taxon>
        <taxon>Bacillati</taxon>
        <taxon>Actinomycetota</taxon>
        <taxon>Actinomycetes</taxon>
        <taxon>Micrococcales</taxon>
        <taxon>Micrococcaceae</taxon>
        <taxon>Sinomonas</taxon>
    </lineage>
</organism>
<accession>A0ABU9WZ57</accession>
<reference evidence="2 3" key="1">
    <citation type="submission" date="2024-05" db="EMBL/GenBank/DDBJ databases">
        <title>Sinomonas sp. nov., isolated from a waste landfill.</title>
        <authorList>
            <person name="Zhao Y."/>
        </authorList>
    </citation>
    <scope>NUCLEOTIDE SEQUENCE [LARGE SCALE GENOMIC DNA]</scope>
    <source>
        <strain evidence="2 3">CCTCC AB2014300</strain>
    </source>
</reference>
<dbReference type="Gene3D" id="3.40.50.150">
    <property type="entry name" value="Vaccinia Virus protein VP39"/>
    <property type="match status" value="1"/>
</dbReference>
<evidence type="ECO:0000313" key="2">
    <source>
        <dbReference type="EMBL" id="MEN2744450.1"/>
    </source>
</evidence>
<gene>
    <name evidence="2" type="ORF">ABCQ75_07835</name>
</gene>
<dbReference type="RefSeq" id="WP_345884476.1">
    <property type="nucleotide sequence ID" value="NZ_JBDFRB010000005.1"/>
</dbReference>
<keyword evidence="2" id="KW-0808">Transferase</keyword>
<sequence length="229" mass="24220">MLDTGSMPGCCGPSPANSDPDRYRSVFGAAFSRSVARSYERHGLSGPARRIVRFLEGIPGGLAGATVLEVGGGAGEIQLELLARGAARTTNLELSDGYEEDAARLIARAGVAGRVDRRLGVDLADAPDDVEPADVVVLHRVVCCYPDYERLLGAAAGHARRAIVFSHPPRHPFSRAAIGGFNLLARLTGKSFRAFVHPPEAMAAVVRAQGLDPVTVHRGLAWHVVGALR</sequence>
<dbReference type="InterPro" id="IPR029063">
    <property type="entry name" value="SAM-dependent_MTases_sf"/>
</dbReference>
<keyword evidence="3" id="KW-1185">Reference proteome</keyword>
<dbReference type="SUPFAM" id="SSF53335">
    <property type="entry name" value="S-adenosyl-L-methionine-dependent methyltransferases"/>
    <property type="match status" value="1"/>
</dbReference>
<keyword evidence="2" id="KW-0489">Methyltransferase</keyword>
<dbReference type="GO" id="GO:0008168">
    <property type="term" value="F:methyltransferase activity"/>
    <property type="evidence" value="ECO:0007669"/>
    <property type="project" value="UniProtKB-KW"/>
</dbReference>
<dbReference type="InterPro" id="IPR013216">
    <property type="entry name" value="Methyltransf_11"/>
</dbReference>
<dbReference type="Pfam" id="PF08241">
    <property type="entry name" value="Methyltransf_11"/>
    <property type="match status" value="1"/>
</dbReference>
<comment type="caution">
    <text evidence="2">The sequence shown here is derived from an EMBL/GenBank/DDBJ whole genome shotgun (WGS) entry which is preliminary data.</text>
</comment>
<evidence type="ECO:0000259" key="1">
    <source>
        <dbReference type="Pfam" id="PF08241"/>
    </source>
</evidence>
<name>A0ABU9WZ57_9MICC</name>
<dbReference type="CDD" id="cd02440">
    <property type="entry name" value="AdoMet_MTases"/>
    <property type="match status" value="1"/>
</dbReference>
<evidence type="ECO:0000313" key="3">
    <source>
        <dbReference type="Proteomes" id="UP001422074"/>
    </source>
</evidence>
<dbReference type="Proteomes" id="UP001422074">
    <property type="component" value="Unassembled WGS sequence"/>
</dbReference>
<proteinExistence type="predicted"/>